<feature type="region of interest" description="Disordered" evidence="1">
    <location>
        <begin position="102"/>
        <end position="126"/>
    </location>
</feature>
<feature type="compositionally biased region" description="Polar residues" evidence="1">
    <location>
        <begin position="114"/>
        <end position="124"/>
    </location>
</feature>
<sequence>MAARRGRCCRLQASGDHESGKVDGIFCWVHESVHAVSPNKEPIGYVANSRRSGQTQWPIGLMTAGWQSSPRKRPIKKTNQVCMNDVPGMDTTQVRRSPGTFEFIHPPLRPPTPLTNSTGKNSAWRSPDEYSPPFALAVLVIERRCRKETSREINEALPPSDPLDHRVWRVRRTAASKTRNFGGDEDRPVSPGATLFDWPSDWPLYWSIRYVRDEIEASWSAKRPDQLLSPGRVGS</sequence>
<gene>
    <name evidence="2" type="ORF">B0H16DRAFT_1811214</name>
</gene>
<dbReference type="AlphaFoldDB" id="A0AAD7NGJ9"/>
<protein>
    <submittedName>
        <fullName evidence="2">Uncharacterized protein</fullName>
    </submittedName>
</protein>
<proteinExistence type="predicted"/>
<dbReference type="EMBL" id="JARKIB010000035">
    <property type="protein sequence ID" value="KAJ7761401.1"/>
    <property type="molecule type" value="Genomic_DNA"/>
</dbReference>
<name>A0AAD7NGJ9_9AGAR</name>
<organism evidence="2 3">
    <name type="scientific">Mycena metata</name>
    <dbReference type="NCBI Taxonomy" id="1033252"/>
    <lineage>
        <taxon>Eukaryota</taxon>
        <taxon>Fungi</taxon>
        <taxon>Dikarya</taxon>
        <taxon>Basidiomycota</taxon>
        <taxon>Agaricomycotina</taxon>
        <taxon>Agaricomycetes</taxon>
        <taxon>Agaricomycetidae</taxon>
        <taxon>Agaricales</taxon>
        <taxon>Marasmiineae</taxon>
        <taxon>Mycenaceae</taxon>
        <taxon>Mycena</taxon>
    </lineage>
</organism>
<dbReference type="Proteomes" id="UP001215598">
    <property type="component" value="Unassembled WGS sequence"/>
</dbReference>
<reference evidence="2" key="1">
    <citation type="submission" date="2023-03" db="EMBL/GenBank/DDBJ databases">
        <title>Massive genome expansion in bonnet fungi (Mycena s.s.) driven by repeated elements and novel gene families across ecological guilds.</title>
        <authorList>
            <consortium name="Lawrence Berkeley National Laboratory"/>
            <person name="Harder C.B."/>
            <person name="Miyauchi S."/>
            <person name="Viragh M."/>
            <person name="Kuo A."/>
            <person name="Thoen E."/>
            <person name="Andreopoulos B."/>
            <person name="Lu D."/>
            <person name="Skrede I."/>
            <person name="Drula E."/>
            <person name="Henrissat B."/>
            <person name="Morin E."/>
            <person name="Kohler A."/>
            <person name="Barry K."/>
            <person name="LaButti K."/>
            <person name="Morin E."/>
            <person name="Salamov A."/>
            <person name="Lipzen A."/>
            <person name="Mereny Z."/>
            <person name="Hegedus B."/>
            <person name="Baldrian P."/>
            <person name="Stursova M."/>
            <person name="Weitz H."/>
            <person name="Taylor A."/>
            <person name="Grigoriev I.V."/>
            <person name="Nagy L.G."/>
            <person name="Martin F."/>
            <person name="Kauserud H."/>
        </authorList>
    </citation>
    <scope>NUCLEOTIDE SEQUENCE</scope>
    <source>
        <strain evidence="2">CBHHK182m</strain>
    </source>
</reference>
<accession>A0AAD7NGJ9</accession>
<comment type="caution">
    <text evidence="2">The sequence shown here is derived from an EMBL/GenBank/DDBJ whole genome shotgun (WGS) entry which is preliminary data.</text>
</comment>
<evidence type="ECO:0000313" key="3">
    <source>
        <dbReference type="Proteomes" id="UP001215598"/>
    </source>
</evidence>
<evidence type="ECO:0000256" key="1">
    <source>
        <dbReference type="SAM" id="MobiDB-lite"/>
    </source>
</evidence>
<keyword evidence="3" id="KW-1185">Reference proteome</keyword>
<evidence type="ECO:0000313" key="2">
    <source>
        <dbReference type="EMBL" id="KAJ7761401.1"/>
    </source>
</evidence>